<feature type="domain" description="PH" evidence="8">
    <location>
        <begin position="548"/>
        <end position="649"/>
    </location>
</feature>
<dbReference type="InterPro" id="IPR001936">
    <property type="entry name" value="RasGAP_dom"/>
</dbReference>
<dbReference type="EMBL" id="HBUF01382314">
    <property type="protein sequence ID" value="CAG6730785.1"/>
    <property type="molecule type" value="Transcribed_RNA"/>
</dbReference>
<dbReference type="EMBL" id="HBUF01250049">
    <property type="protein sequence ID" value="CAG6679764.1"/>
    <property type="molecule type" value="Transcribed_RNA"/>
</dbReference>
<evidence type="ECO:0000256" key="3">
    <source>
        <dbReference type="ARBA" id="ARBA00022737"/>
    </source>
</evidence>
<keyword evidence="5" id="KW-0862">Zinc</keyword>
<dbReference type="PROSITE" id="PS50004">
    <property type="entry name" value="C2"/>
    <property type="match status" value="2"/>
</dbReference>
<dbReference type="InterPro" id="IPR011993">
    <property type="entry name" value="PH-like_dom_sf"/>
</dbReference>
<dbReference type="EMBL" id="HBUF01250048">
    <property type="protein sequence ID" value="CAG6679763.1"/>
    <property type="molecule type" value="Transcribed_RNA"/>
</dbReference>
<dbReference type="InterPro" id="IPR035892">
    <property type="entry name" value="C2_domain_sf"/>
</dbReference>
<dbReference type="SUPFAM" id="SSF48350">
    <property type="entry name" value="GTPase activation domain, GAP"/>
    <property type="match status" value="1"/>
</dbReference>
<dbReference type="EMBL" id="HBUF01250047">
    <property type="protein sequence ID" value="CAG6679762.1"/>
    <property type="molecule type" value="Transcribed_RNA"/>
</dbReference>
<proteinExistence type="predicted"/>
<evidence type="ECO:0000259" key="8">
    <source>
        <dbReference type="PROSITE" id="PS50003"/>
    </source>
</evidence>
<feature type="domain" description="Ras-GAP" evidence="10">
    <location>
        <begin position="306"/>
        <end position="500"/>
    </location>
</feature>
<evidence type="ECO:0000256" key="5">
    <source>
        <dbReference type="ARBA" id="ARBA00022833"/>
    </source>
</evidence>
<evidence type="ECO:0000256" key="2">
    <source>
        <dbReference type="ARBA" id="ARBA00022723"/>
    </source>
</evidence>
<dbReference type="SMART" id="SM00107">
    <property type="entry name" value="BTK"/>
    <property type="match status" value="1"/>
</dbReference>
<dbReference type="PROSITE" id="PS00509">
    <property type="entry name" value="RAS_GTPASE_ACTIV_1"/>
    <property type="match status" value="1"/>
</dbReference>
<dbReference type="GO" id="GO:0008270">
    <property type="term" value="F:zinc ion binding"/>
    <property type="evidence" value="ECO:0007669"/>
    <property type="project" value="UniProtKB-KW"/>
</dbReference>
<evidence type="ECO:0000256" key="4">
    <source>
        <dbReference type="ARBA" id="ARBA00022771"/>
    </source>
</evidence>
<evidence type="ECO:0000256" key="7">
    <source>
        <dbReference type="SAM" id="MobiDB-lite"/>
    </source>
</evidence>
<evidence type="ECO:0000259" key="10">
    <source>
        <dbReference type="PROSITE" id="PS50018"/>
    </source>
</evidence>
<dbReference type="CDD" id="cd05128">
    <property type="entry name" value="RasGAP_GAP1_like"/>
    <property type="match status" value="1"/>
</dbReference>
<dbReference type="Pfam" id="PF00779">
    <property type="entry name" value="BTK"/>
    <property type="match status" value="1"/>
</dbReference>
<dbReference type="EMBL" id="HBUF01250046">
    <property type="protein sequence ID" value="CAG6679761.1"/>
    <property type="molecule type" value="Transcribed_RNA"/>
</dbReference>
<dbReference type="InterPro" id="IPR008936">
    <property type="entry name" value="Rho_GTPase_activation_prot"/>
</dbReference>
<feature type="compositionally biased region" description="Basic and acidic residues" evidence="7">
    <location>
        <begin position="14"/>
        <end position="26"/>
    </location>
</feature>
<organism evidence="11">
    <name type="scientific">Cacopsylla melanoneura</name>
    <dbReference type="NCBI Taxonomy" id="428564"/>
    <lineage>
        <taxon>Eukaryota</taxon>
        <taxon>Metazoa</taxon>
        <taxon>Ecdysozoa</taxon>
        <taxon>Arthropoda</taxon>
        <taxon>Hexapoda</taxon>
        <taxon>Insecta</taxon>
        <taxon>Pterygota</taxon>
        <taxon>Neoptera</taxon>
        <taxon>Paraneoptera</taxon>
        <taxon>Hemiptera</taxon>
        <taxon>Sternorrhyncha</taxon>
        <taxon>Psylloidea</taxon>
        <taxon>Psyllidae</taxon>
        <taxon>Psyllinae</taxon>
        <taxon>Cacopsylla</taxon>
    </lineage>
</organism>
<dbReference type="PANTHER" id="PTHR10194:SF148">
    <property type="entry name" value="GTPASE-ACTIVATING PROTEIN"/>
    <property type="match status" value="1"/>
</dbReference>
<dbReference type="Gene3D" id="1.10.506.10">
    <property type="entry name" value="GTPase Activation - p120gap, domain 1"/>
    <property type="match status" value="1"/>
</dbReference>
<dbReference type="Pfam" id="PF00168">
    <property type="entry name" value="C2"/>
    <property type="match status" value="2"/>
</dbReference>
<feature type="domain" description="C2" evidence="9">
    <location>
        <begin position="127"/>
        <end position="245"/>
    </location>
</feature>
<dbReference type="InterPro" id="IPR001562">
    <property type="entry name" value="Znf_Btk_motif"/>
</dbReference>
<dbReference type="SUPFAM" id="SSF49562">
    <property type="entry name" value="C2 domain (Calcium/lipid-binding domain, CaLB)"/>
    <property type="match status" value="2"/>
</dbReference>
<dbReference type="Pfam" id="PF00169">
    <property type="entry name" value="PH"/>
    <property type="match status" value="1"/>
</dbReference>
<dbReference type="SMART" id="SM00323">
    <property type="entry name" value="RasGAP"/>
    <property type="match status" value="1"/>
</dbReference>
<dbReference type="InterPro" id="IPR039360">
    <property type="entry name" value="Ras_GTPase"/>
</dbReference>
<keyword evidence="3" id="KW-0677">Repeat</keyword>
<evidence type="ECO:0000256" key="1">
    <source>
        <dbReference type="ARBA" id="ARBA00022468"/>
    </source>
</evidence>
<dbReference type="EMBL" id="HBUF01511970">
    <property type="protein sequence ID" value="CAG6746857.1"/>
    <property type="molecule type" value="Transcribed_RNA"/>
</dbReference>
<dbReference type="SUPFAM" id="SSF50729">
    <property type="entry name" value="PH domain-like"/>
    <property type="match status" value="1"/>
</dbReference>
<feature type="domain" description="C2" evidence="9">
    <location>
        <begin position="1"/>
        <end position="120"/>
    </location>
</feature>
<dbReference type="InterPro" id="IPR023152">
    <property type="entry name" value="RasGAP_CS"/>
</dbReference>
<dbReference type="PROSITE" id="PS50018">
    <property type="entry name" value="RAS_GTPASE_ACTIV_2"/>
    <property type="match status" value="1"/>
</dbReference>
<dbReference type="GO" id="GO:0005096">
    <property type="term" value="F:GTPase activator activity"/>
    <property type="evidence" value="ECO:0007669"/>
    <property type="project" value="UniProtKB-KW"/>
</dbReference>
<keyword evidence="2" id="KW-0479">Metal-binding</keyword>
<keyword evidence="1" id="KW-0343">GTPase activation</keyword>
<sequence length="807" mass="92574">MHDEDSNDSSEPTLRTEERIKIKIGEAKNLPSRTQGSSTPRDVYSVVSLDQEPIFKTCTIERTLNPFFGEEFQFDIPRRFRHLAIYTYDKDRTNKQDKVLGKVTIKRDELYRLSNKEHWFPLFPVTQDSEVQGKIHIDVHSSESSLFVHVTEASSLTQINGQCDATALVTVYYTNGRSDVQKSKVKKKTNSPMFKETFIFDGTLGDWIELVVSLHHDISGLNVFLGEVRIPLNNRDTLSSLWYYLQPRKRLTALNHINQDIGTLRIRIQYTADHILQAHYYDELCSHILNSPSVQPVTSSVVYLLGKVEAIQPLVRLLVFHNRIVPMMRSLAELEMSKVTNTNTIFRGNSLVSKMMDETMKLTGLHYLHETLRAPLEKIFAERKNCEIDPSRMKDKSHLAGHRVNLKYYIEDIVKCITSSVSHTPPLMCSLFHELRGAAARRFPDNQDVQYSVVSGFVFLRFFAPAILGPRLFGLTSQQIDEQTSRTLTLISKAIQSVCNVVSSKTPPQKEEYMHCVYEVQHVIALKQFLELISASPHPLQQSLDTPVIVKESFMKKRAQGRKPFGRRNFKRRYFRLTSSGLLYAKDKSKDPLCVIPIADILSVQRVTYESFYRSNMFQVIQPHRILYVQANNCVEENEWIHILTQMCLNQIDKYHPSAYIDSVWLCCNSTDKNLQGCTQVGGTTNDIDPTWELARIQSLAVTYMDRLNNVMQACECQAVYSGEDRCFLPDWIIEDVPSCFKTLATLKDIVYSVERTKRAMLRAITGRIKYGSKQSPVGDDNYLYLPSSLRLPEPPLLPPQCITKHC</sequence>
<name>A0A8D8T1P7_9HEMI</name>
<dbReference type="SMART" id="SM00233">
    <property type="entry name" value="PH"/>
    <property type="match status" value="1"/>
</dbReference>
<keyword evidence="4 6" id="KW-0863">Zinc-finger</keyword>
<dbReference type="AlphaFoldDB" id="A0A8D8T1P7"/>
<dbReference type="EMBL" id="HBUF01382312">
    <property type="protein sequence ID" value="CAG6730783.1"/>
    <property type="molecule type" value="Transcribed_RNA"/>
</dbReference>
<protein>
    <submittedName>
        <fullName evidence="11">Ras GTPase-activating protein 3</fullName>
    </submittedName>
</protein>
<accession>A0A8D8T1P7</accession>
<dbReference type="SMART" id="SM00239">
    <property type="entry name" value="C2"/>
    <property type="match status" value="2"/>
</dbReference>
<evidence type="ECO:0000313" key="11">
    <source>
        <dbReference type="EMBL" id="CAG6679763.1"/>
    </source>
</evidence>
<dbReference type="PROSITE" id="PS51113">
    <property type="entry name" value="ZF_BTK"/>
    <property type="match status" value="1"/>
</dbReference>
<dbReference type="GO" id="GO:0035556">
    <property type="term" value="P:intracellular signal transduction"/>
    <property type="evidence" value="ECO:0007669"/>
    <property type="project" value="InterPro"/>
</dbReference>
<dbReference type="PROSITE" id="PS50003">
    <property type="entry name" value="PH_DOMAIN"/>
    <property type="match status" value="1"/>
</dbReference>
<dbReference type="Pfam" id="PF00616">
    <property type="entry name" value="RasGAP"/>
    <property type="match status" value="2"/>
</dbReference>
<dbReference type="EMBL" id="HBUF01511971">
    <property type="protein sequence ID" value="CAG6746858.1"/>
    <property type="molecule type" value="Transcribed_RNA"/>
</dbReference>
<dbReference type="PANTHER" id="PTHR10194">
    <property type="entry name" value="RAS GTPASE-ACTIVATING PROTEINS"/>
    <property type="match status" value="1"/>
</dbReference>
<dbReference type="EMBL" id="HBUF01511972">
    <property type="protein sequence ID" value="CAG6746859.1"/>
    <property type="molecule type" value="Transcribed_RNA"/>
</dbReference>
<feature type="compositionally biased region" description="Polar residues" evidence="7">
    <location>
        <begin position="31"/>
        <end position="40"/>
    </location>
</feature>
<dbReference type="Gene3D" id="2.60.40.150">
    <property type="entry name" value="C2 domain"/>
    <property type="match status" value="2"/>
</dbReference>
<dbReference type="InterPro" id="IPR000008">
    <property type="entry name" value="C2_dom"/>
</dbReference>
<evidence type="ECO:0000256" key="6">
    <source>
        <dbReference type="PROSITE-ProRule" id="PRU00432"/>
    </source>
</evidence>
<reference evidence="11" key="1">
    <citation type="submission" date="2021-05" db="EMBL/GenBank/DDBJ databases">
        <authorList>
            <person name="Alioto T."/>
            <person name="Alioto T."/>
            <person name="Gomez Garrido J."/>
        </authorList>
    </citation>
    <scope>NUCLEOTIDE SEQUENCE</scope>
</reference>
<dbReference type="InterPro" id="IPR001849">
    <property type="entry name" value="PH_domain"/>
</dbReference>
<dbReference type="CDD" id="cd01244">
    <property type="entry name" value="PH_GAP1-like"/>
    <property type="match status" value="1"/>
</dbReference>
<dbReference type="Gene3D" id="2.30.29.30">
    <property type="entry name" value="Pleckstrin-homology domain (PH domain)/Phosphotyrosine-binding domain (PTB)"/>
    <property type="match status" value="1"/>
</dbReference>
<evidence type="ECO:0000259" key="9">
    <source>
        <dbReference type="PROSITE" id="PS50004"/>
    </source>
</evidence>
<feature type="region of interest" description="Disordered" evidence="7">
    <location>
        <begin position="1"/>
        <end position="40"/>
    </location>
</feature>